<feature type="compositionally biased region" description="Basic residues" evidence="1">
    <location>
        <begin position="72"/>
        <end position="85"/>
    </location>
</feature>
<evidence type="ECO:0000256" key="1">
    <source>
        <dbReference type="SAM" id="MobiDB-lite"/>
    </source>
</evidence>
<dbReference type="OrthoDB" id="291011at2"/>
<accession>A0A372JJW9</accession>
<name>A0A372JJW9_9ACTN</name>
<evidence type="ECO:0008006" key="4">
    <source>
        <dbReference type="Google" id="ProtNLM"/>
    </source>
</evidence>
<evidence type="ECO:0000313" key="3">
    <source>
        <dbReference type="Proteomes" id="UP000261811"/>
    </source>
</evidence>
<reference evidence="2 3" key="1">
    <citation type="submission" date="2018-08" db="EMBL/GenBank/DDBJ databases">
        <title>Actinomadura jelena sp. nov., a novel Actinomycete isolated from soil in Chad.</title>
        <authorList>
            <person name="Shi L."/>
        </authorList>
    </citation>
    <scope>NUCLEOTIDE SEQUENCE [LARGE SCALE GENOMIC DNA]</scope>
    <source>
        <strain evidence="2 3">NEAU-G17</strain>
    </source>
</reference>
<proteinExistence type="predicted"/>
<dbReference type="EMBL" id="QURH01000299">
    <property type="protein sequence ID" value="RFU40219.1"/>
    <property type="molecule type" value="Genomic_DNA"/>
</dbReference>
<feature type="region of interest" description="Disordered" evidence="1">
    <location>
        <begin position="62"/>
        <end position="85"/>
    </location>
</feature>
<dbReference type="Proteomes" id="UP000261811">
    <property type="component" value="Unassembled WGS sequence"/>
</dbReference>
<dbReference type="Gene3D" id="2.180.10.10">
    <property type="entry name" value="RHS repeat-associated core"/>
    <property type="match status" value="1"/>
</dbReference>
<protein>
    <recommendedName>
        <fullName evidence="4">RHS repeat-associated core domain-containing protein</fullName>
    </recommendedName>
</protein>
<comment type="caution">
    <text evidence="2">The sequence shown here is derived from an EMBL/GenBank/DDBJ whole genome shotgun (WGS) entry which is preliminary data.</text>
</comment>
<dbReference type="RefSeq" id="WP_117358663.1">
    <property type="nucleotide sequence ID" value="NZ_QURH01000299.1"/>
</dbReference>
<sequence>MRYYVPALGGFTQRDSLVFLGNVERGNRYACAADNPINYTDSSGKDIRSNWTAAWAGSAFGGDDVRPDRKPGPRRGNRWMRYRIH</sequence>
<dbReference type="NCBIfam" id="TIGR03696">
    <property type="entry name" value="Rhs_assc_core"/>
    <property type="match status" value="1"/>
</dbReference>
<dbReference type="InterPro" id="IPR022385">
    <property type="entry name" value="Rhs_assc_core"/>
</dbReference>
<organism evidence="2 3">
    <name type="scientific">Actinomadura logoneensis</name>
    <dbReference type="NCBI Taxonomy" id="2293572"/>
    <lineage>
        <taxon>Bacteria</taxon>
        <taxon>Bacillati</taxon>
        <taxon>Actinomycetota</taxon>
        <taxon>Actinomycetes</taxon>
        <taxon>Streptosporangiales</taxon>
        <taxon>Thermomonosporaceae</taxon>
        <taxon>Actinomadura</taxon>
    </lineage>
</organism>
<dbReference type="AlphaFoldDB" id="A0A372JJW9"/>
<keyword evidence="3" id="KW-1185">Reference proteome</keyword>
<evidence type="ECO:0000313" key="2">
    <source>
        <dbReference type="EMBL" id="RFU40219.1"/>
    </source>
</evidence>
<gene>
    <name evidence="2" type="ORF">DZF91_18245</name>
</gene>